<evidence type="ECO:0000256" key="1">
    <source>
        <dbReference type="ARBA" id="ARBA00022475"/>
    </source>
</evidence>
<evidence type="ECO:0000256" key="4">
    <source>
        <dbReference type="ARBA" id="ARBA00023306"/>
    </source>
</evidence>
<accession>A0A2M6YPM3</accession>
<dbReference type="Pfam" id="PF02491">
    <property type="entry name" value="SHS2_FTSA"/>
    <property type="match status" value="1"/>
</dbReference>
<evidence type="ECO:0000259" key="7">
    <source>
        <dbReference type="SMART" id="SM00842"/>
    </source>
</evidence>
<dbReference type="CDD" id="cd24048">
    <property type="entry name" value="ASKHA_NBD_FtsA"/>
    <property type="match status" value="1"/>
</dbReference>
<feature type="domain" description="SHS2" evidence="7">
    <location>
        <begin position="7"/>
        <end position="198"/>
    </location>
</feature>
<dbReference type="InterPro" id="IPR050696">
    <property type="entry name" value="FtsA/MreB"/>
</dbReference>
<dbReference type="InterPro" id="IPR003494">
    <property type="entry name" value="SHS2_FtsA"/>
</dbReference>
<evidence type="ECO:0000256" key="3">
    <source>
        <dbReference type="ARBA" id="ARBA00023136"/>
    </source>
</evidence>
<dbReference type="GO" id="GO:0009898">
    <property type="term" value="C:cytoplasmic side of plasma membrane"/>
    <property type="evidence" value="ECO:0007669"/>
    <property type="project" value="UniProtKB-UniRule"/>
</dbReference>
<dbReference type="Proteomes" id="UP000229559">
    <property type="component" value="Unassembled WGS sequence"/>
</dbReference>
<dbReference type="SMART" id="SM00842">
    <property type="entry name" value="FtsA"/>
    <property type="match status" value="1"/>
</dbReference>
<dbReference type="AlphaFoldDB" id="A0A2M6YPM3"/>
<dbReference type="PANTHER" id="PTHR32432">
    <property type="entry name" value="CELL DIVISION PROTEIN FTSA-RELATED"/>
    <property type="match status" value="1"/>
</dbReference>
<reference evidence="9" key="1">
    <citation type="submission" date="2017-09" db="EMBL/GenBank/DDBJ databases">
        <title>Depth-based differentiation of microbial function through sediment-hosted aquifers and enrichment of novel symbionts in the deep terrestrial subsurface.</title>
        <authorList>
            <person name="Probst A.J."/>
            <person name="Ladd B."/>
            <person name="Jarett J.K."/>
            <person name="Geller-Mcgrath D.E."/>
            <person name="Sieber C.M.K."/>
            <person name="Emerson J.B."/>
            <person name="Anantharaman K."/>
            <person name="Thomas B.C."/>
            <person name="Malmstrom R."/>
            <person name="Stieglmeier M."/>
            <person name="Klingl A."/>
            <person name="Woyke T."/>
            <person name="Ryan C.M."/>
            <person name="Banfield J.F."/>
        </authorList>
    </citation>
    <scope>NUCLEOTIDE SEQUENCE [LARGE SCALE GENOMIC DNA]</scope>
</reference>
<dbReference type="HAMAP" id="MF_02033">
    <property type="entry name" value="FtsA"/>
    <property type="match status" value="1"/>
</dbReference>
<dbReference type="SUPFAM" id="SSF53067">
    <property type="entry name" value="Actin-like ATPase domain"/>
    <property type="match status" value="2"/>
</dbReference>
<evidence type="ECO:0000313" key="8">
    <source>
        <dbReference type="EMBL" id="PIU33067.1"/>
    </source>
</evidence>
<dbReference type="InterPro" id="IPR020823">
    <property type="entry name" value="Cell_div_FtsA"/>
</dbReference>
<evidence type="ECO:0000256" key="6">
    <source>
        <dbReference type="PIRNR" id="PIRNR003101"/>
    </source>
</evidence>
<dbReference type="GO" id="GO:0032153">
    <property type="term" value="C:cell division site"/>
    <property type="evidence" value="ECO:0007669"/>
    <property type="project" value="UniProtKB-UniRule"/>
</dbReference>
<dbReference type="NCBIfam" id="TIGR01174">
    <property type="entry name" value="ftsA"/>
    <property type="match status" value="1"/>
</dbReference>
<keyword evidence="1 5" id="KW-1003">Cell membrane</keyword>
<sequence>MARPQIIAGIDIGSSKIATIIASSLPEEDEEKIRVLGVASVPSKGIRKGQIVNIEETTGSLLDCVEAAERMAGYNLNRALISISGPNIASCNSRGVVAVAEPENEITKEDIKRVIEAAQALSMPSSREIIHVIPRYFTADGQEGIKDPVGMSGVRLEVETHIISGSSTAIKNLTRSVAEIGVEAQSLVTAGLAAAESVLTETEKELGVVLVDIGGGVTDIVVYVEGSPFYTTVLPIGAKNVTNDLAIGLRLSLEAAEKIKIALSEKPKKKSDDEEEEEKEKKNDDEIKLADLGIMEETKSISKKTLIEGIIKPRLNEIFTMVGLEIKKSGATGLTPSGIVLCGGGAQTVGAVESAKRILAMPVRVGIPKGLTGLIDEIEAPEYAVASGLVIYRGREEKTSPTLFPLGRIGKGLQKIPGKGLANKFIDLIKSFLP</sequence>
<gene>
    <name evidence="5 8" type="primary">ftsA</name>
    <name evidence="8" type="ORF">COT04_02055</name>
</gene>
<dbReference type="Gene3D" id="3.30.1490.110">
    <property type="match status" value="1"/>
</dbReference>
<dbReference type="EMBL" id="PEXA01000057">
    <property type="protein sequence ID" value="PIU33067.1"/>
    <property type="molecule type" value="Genomic_DNA"/>
</dbReference>
<comment type="subcellular location">
    <subcellularLocation>
        <location evidence="5">Cell membrane</location>
        <topology evidence="5">Peripheral membrane protein</topology>
        <orientation evidence="5">Cytoplasmic side</orientation>
    </subcellularLocation>
    <text evidence="5">Localizes to the Z ring in an FtsZ-dependent manner. Targeted to the membrane through a conserved C-terminal amphipathic helix.</text>
</comment>
<name>A0A2M6YPM3_9BACT</name>
<comment type="caution">
    <text evidence="8">The sequence shown here is derived from an EMBL/GenBank/DDBJ whole genome shotgun (WGS) entry which is preliminary data.</text>
</comment>
<dbReference type="GO" id="GO:0043093">
    <property type="term" value="P:FtsZ-dependent cytokinesis"/>
    <property type="evidence" value="ECO:0007669"/>
    <property type="project" value="UniProtKB-UniRule"/>
</dbReference>
<protein>
    <recommendedName>
        <fullName evidence="5 6">Cell division protein FtsA</fullName>
    </recommendedName>
</protein>
<evidence type="ECO:0000313" key="9">
    <source>
        <dbReference type="Proteomes" id="UP000229559"/>
    </source>
</evidence>
<organism evidence="8 9">
    <name type="scientific">Candidatus Shapirobacteria bacterium CG07_land_8_20_14_0_80_39_12</name>
    <dbReference type="NCBI Taxonomy" id="1974480"/>
    <lineage>
        <taxon>Bacteria</taxon>
        <taxon>Candidatus Shapironibacteriota</taxon>
    </lineage>
</organism>
<dbReference type="Pfam" id="PF14450">
    <property type="entry name" value="FtsA"/>
    <property type="match status" value="1"/>
</dbReference>
<proteinExistence type="inferred from homology"/>
<keyword evidence="3 5" id="KW-0472">Membrane</keyword>
<dbReference type="InterPro" id="IPR043129">
    <property type="entry name" value="ATPase_NBD"/>
</dbReference>
<keyword evidence="4 5" id="KW-0131">Cell cycle</keyword>
<keyword evidence="2 5" id="KW-0132">Cell division</keyword>
<dbReference type="PANTHER" id="PTHR32432:SF4">
    <property type="entry name" value="CELL DIVISION PROTEIN FTSA"/>
    <property type="match status" value="1"/>
</dbReference>
<dbReference type="PIRSF" id="PIRSF003101">
    <property type="entry name" value="FtsA"/>
    <property type="match status" value="1"/>
</dbReference>
<dbReference type="Gene3D" id="3.30.420.40">
    <property type="match status" value="2"/>
</dbReference>
<comment type="subunit">
    <text evidence="5">Self-interacts. Interacts with FtsZ.</text>
</comment>
<evidence type="ECO:0000256" key="2">
    <source>
        <dbReference type="ARBA" id="ARBA00022618"/>
    </source>
</evidence>
<comment type="function">
    <text evidence="5 6">Cell division protein that is involved in the assembly of the Z ring. May serve as a membrane anchor for the Z ring.</text>
</comment>
<evidence type="ECO:0000256" key="5">
    <source>
        <dbReference type="HAMAP-Rule" id="MF_02033"/>
    </source>
</evidence>
<comment type="similarity">
    <text evidence="5 6">Belongs to the FtsA/MreB family.</text>
</comment>